<evidence type="ECO:0000313" key="2">
    <source>
        <dbReference type="EMBL" id="MDP9823897.1"/>
    </source>
</evidence>
<gene>
    <name evidence="2" type="ORF">J2S59_003706</name>
</gene>
<feature type="domain" description="Thioesterase" evidence="1">
    <location>
        <begin position="130"/>
        <end position="203"/>
    </location>
</feature>
<dbReference type="EMBL" id="JAUSQM010000001">
    <property type="protein sequence ID" value="MDP9823897.1"/>
    <property type="molecule type" value="Genomic_DNA"/>
</dbReference>
<evidence type="ECO:0000313" key="3">
    <source>
        <dbReference type="Proteomes" id="UP001240447"/>
    </source>
</evidence>
<sequence length="223" mass="24048">MTELTDGDSIGGFTYREIPTVEVDAVEARFLPLAEAVRRLNDAVIRSTADDTLLTDAVARIDELTRQLGEGAPPGPVGTCFNHEGRSWSWGNAAVGERNAVAPPLYLRFVDDTHVVGEADLGPAYEGPPGMVHGGVSALLLDHLMGVTASHRHTQTAFTGTLTMRYEATLPLGKVTLHAELVKQERRKIDVEATIVATDGTVAIRAHGVFITPRWAAELSEDR</sequence>
<evidence type="ECO:0000259" key="1">
    <source>
        <dbReference type="Pfam" id="PF03061"/>
    </source>
</evidence>
<dbReference type="InterPro" id="IPR029069">
    <property type="entry name" value="HotDog_dom_sf"/>
</dbReference>
<dbReference type="Gene3D" id="3.10.129.10">
    <property type="entry name" value="Hotdog Thioesterase"/>
    <property type="match status" value="1"/>
</dbReference>
<dbReference type="InterPro" id="IPR052061">
    <property type="entry name" value="PTE-AB_protein"/>
</dbReference>
<dbReference type="PANTHER" id="PTHR47260:SF3">
    <property type="entry name" value="THIOESTERASE FAMILY PROTEIN (AFU_ORTHOLOGUE AFUA_7G03960)"/>
    <property type="match status" value="1"/>
</dbReference>
<keyword evidence="3" id="KW-1185">Reference proteome</keyword>
<dbReference type="RefSeq" id="WP_306825380.1">
    <property type="nucleotide sequence ID" value="NZ_JAUSQM010000001.1"/>
</dbReference>
<dbReference type="Proteomes" id="UP001240447">
    <property type="component" value="Unassembled WGS sequence"/>
</dbReference>
<protein>
    <submittedName>
        <fullName evidence="2">Acyl-coenzyme A thioesterase PaaI-like protein</fullName>
    </submittedName>
</protein>
<organism evidence="2 3">
    <name type="scientific">Nocardioides massiliensis</name>
    <dbReference type="NCBI Taxonomy" id="1325935"/>
    <lineage>
        <taxon>Bacteria</taxon>
        <taxon>Bacillati</taxon>
        <taxon>Actinomycetota</taxon>
        <taxon>Actinomycetes</taxon>
        <taxon>Propionibacteriales</taxon>
        <taxon>Nocardioidaceae</taxon>
        <taxon>Nocardioides</taxon>
    </lineage>
</organism>
<dbReference type="Gene3D" id="1.20.58.350">
    <property type="entry name" value="Thioesterase/thiol ester dehydrase-isomerase"/>
    <property type="match status" value="1"/>
</dbReference>
<accession>A0ABT9NTZ0</accession>
<proteinExistence type="predicted"/>
<dbReference type="Pfam" id="PF03061">
    <property type="entry name" value="4HBT"/>
    <property type="match status" value="1"/>
</dbReference>
<name>A0ABT9NTZ0_9ACTN</name>
<reference evidence="2 3" key="1">
    <citation type="submission" date="2023-07" db="EMBL/GenBank/DDBJ databases">
        <title>Sequencing the genomes of 1000 actinobacteria strains.</title>
        <authorList>
            <person name="Klenk H.-P."/>
        </authorList>
    </citation>
    <scope>NUCLEOTIDE SEQUENCE [LARGE SCALE GENOMIC DNA]</scope>
    <source>
        <strain evidence="2 3">GD13</strain>
    </source>
</reference>
<comment type="caution">
    <text evidence="2">The sequence shown here is derived from an EMBL/GenBank/DDBJ whole genome shotgun (WGS) entry which is preliminary data.</text>
</comment>
<dbReference type="CDD" id="cd03443">
    <property type="entry name" value="PaaI_thioesterase"/>
    <property type="match status" value="1"/>
</dbReference>
<dbReference type="SUPFAM" id="SSF54637">
    <property type="entry name" value="Thioesterase/thiol ester dehydrase-isomerase"/>
    <property type="match status" value="1"/>
</dbReference>
<dbReference type="InterPro" id="IPR006683">
    <property type="entry name" value="Thioestr_dom"/>
</dbReference>
<dbReference type="PANTHER" id="PTHR47260">
    <property type="entry name" value="UPF0644 PROTEIN PB2B4.06"/>
    <property type="match status" value="1"/>
</dbReference>